<dbReference type="SUPFAM" id="SSF56801">
    <property type="entry name" value="Acetyl-CoA synthetase-like"/>
    <property type="match status" value="1"/>
</dbReference>
<dbReference type="InterPro" id="IPR025110">
    <property type="entry name" value="AMP-bd_C"/>
</dbReference>
<dbReference type="OrthoDB" id="9803968at2"/>
<dbReference type="Pfam" id="PF13193">
    <property type="entry name" value="AMP-binding_C"/>
    <property type="match status" value="1"/>
</dbReference>
<dbReference type="InterPro" id="IPR020845">
    <property type="entry name" value="AMP-binding_CS"/>
</dbReference>
<dbReference type="AlphaFoldDB" id="A0A1I2E3R4"/>
<dbReference type="InterPro" id="IPR042099">
    <property type="entry name" value="ANL_N_sf"/>
</dbReference>
<dbReference type="EMBL" id="FOMW01000011">
    <property type="protein sequence ID" value="SFE87293.1"/>
    <property type="molecule type" value="Genomic_DNA"/>
</dbReference>
<dbReference type="GO" id="GO:0006631">
    <property type="term" value="P:fatty acid metabolic process"/>
    <property type="evidence" value="ECO:0007669"/>
    <property type="project" value="TreeGrafter"/>
</dbReference>
<dbReference type="InterPro" id="IPR000873">
    <property type="entry name" value="AMP-dep_synth/lig_dom"/>
</dbReference>
<dbReference type="Gene3D" id="3.40.50.12780">
    <property type="entry name" value="N-terminal domain of ligase-like"/>
    <property type="match status" value="1"/>
</dbReference>
<dbReference type="Gene3D" id="3.30.300.30">
    <property type="match status" value="1"/>
</dbReference>
<feature type="domain" description="AMP-binding enzyme C-terminal" evidence="3">
    <location>
        <begin position="417"/>
        <end position="492"/>
    </location>
</feature>
<evidence type="ECO:0000313" key="5">
    <source>
        <dbReference type="Proteomes" id="UP000198977"/>
    </source>
</evidence>
<dbReference type="STRING" id="74348.SAMN04488523_111103"/>
<dbReference type="CDD" id="cd05941">
    <property type="entry name" value="MCS"/>
    <property type="match status" value="1"/>
</dbReference>
<name>A0A1I2E3R4_9RHOB</name>
<evidence type="ECO:0000256" key="1">
    <source>
        <dbReference type="ARBA" id="ARBA00006432"/>
    </source>
</evidence>
<reference evidence="4 5" key="1">
    <citation type="submission" date="2016-10" db="EMBL/GenBank/DDBJ databases">
        <authorList>
            <person name="de Groot N.N."/>
        </authorList>
    </citation>
    <scope>NUCLEOTIDE SEQUENCE [LARGE SCALE GENOMIC DNA]</scope>
    <source>
        <strain evidence="4 5">DSM 11443</strain>
    </source>
</reference>
<comment type="similarity">
    <text evidence="1">Belongs to the ATP-dependent AMP-binding enzyme family.</text>
</comment>
<proteinExistence type="inferred from homology"/>
<evidence type="ECO:0000259" key="2">
    <source>
        <dbReference type="Pfam" id="PF00501"/>
    </source>
</evidence>
<dbReference type="Proteomes" id="UP000198977">
    <property type="component" value="Unassembled WGS sequence"/>
</dbReference>
<organism evidence="4 5">
    <name type="scientific">Sulfitobacter brevis</name>
    <dbReference type="NCBI Taxonomy" id="74348"/>
    <lineage>
        <taxon>Bacteria</taxon>
        <taxon>Pseudomonadati</taxon>
        <taxon>Pseudomonadota</taxon>
        <taxon>Alphaproteobacteria</taxon>
        <taxon>Rhodobacterales</taxon>
        <taxon>Roseobacteraceae</taxon>
        <taxon>Sulfitobacter</taxon>
    </lineage>
</organism>
<dbReference type="PROSITE" id="PS00455">
    <property type="entry name" value="AMP_BINDING"/>
    <property type="match status" value="1"/>
</dbReference>
<dbReference type="GO" id="GO:0031956">
    <property type="term" value="F:medium-chain fatty acid-CoA ligase activity"/>
    <property type="evidence" value="ECO:0007669"/>
    <property type="project" value="TreeGrafter"/>
</dbReference>
<evidence type="ECO:0000313" key="4">
    <source>
        <dbReference type="EMBL" id="SFE87293.1"/>
    </source>
</evidence>
<sequence length="507" mass="54334">MYDGNHLAQTLRLASVGRESTAFSTDPATGEVTSYGTLWQNAERVAAALIGLGVEPGDRVALQAEKSLGVLELYLGTMLAGAIHLPLNTAYTAAEVGYFLSDASPRIFVCDPARQEELAEVVKAANVQTVLTLDANGNGSLRDKASDAGPILSAVARGADDLAAFLYTSGTTGRSKGAMLTHGNLASNADTLRDLWQFTKDDVLIHALPLFHTHGLFVAINVTMVAGGAIRLHRAFNPDAILADFDCGTALMGVPTFYTRLLGHKGLSKESVGKMRLFISGSAPMLTETHHDWQARTCHTVLERYGMTETCMNTSNPYDGTRKAGTVGLPLDGVEMRIATPEGVVLPQGEIGGIEVRGENVFKGYWNMPEKTAEELRPDGWFITGDIGQIDEDGYLTIVGRSKDLIISGGYNIYPKEIESIIDQVAGVVESAAYGIPHADFGESVAVAVVRETGSTLTDEDILEAISGDLARFKLPRKIFFLDELPRNTMGKVQKNVLRSTGGAPSQ</sequence>
<keyword evidence="5" id="KW-1185">Reference proteome</keyword>
<dbReference type="PANTHER" id="PTHR43201">
    <property type="entry name" value="ACYL-COA SYNTHETASE"/>
    <property type="match status" value="1"/>
</dbReference>
<feature type="domain" description="AMP-dependent synthetase/ligase" evidence="2">
    <location>
        <begin position="21"/>
        <end position="366"/>
    </location>
</feature>
<dbReference type="PANTHER" id="PTHR43201:SF8">
    <property type="entry name" value="ACYL-COA SYNTHETASE FAMILY MEMBER 3"/>
    <property type="match status" value="1"/>
</dbReference>
<dbReference type="NCBIfam" id="NF005702">
    <property type="entry name" value="PRK07514.1"/>
    <property type="match status" value="1"/>
</dbReference>
<evidence type="ECO:0000259" key="3">
    <source>
        <dbReference type="Pfam" id="PF13193"/>
    </source>
</evidence>
<protein>
    <submittedName>
        <fullName evidence="4">Malonyl-CoA/methylmalonyl-CoA synthetase</fullName>
    </submittedName>
</protein>
<dbReference type="Pfam" id="PF00501">
    <property type="entry name" value="AMP-binding"/>
    <property type="match status" value="1"/>
</dbReference>
<dbReference type="RefSeq" id="WP_093924749.1">
    <property type="nucleotide sequence ID" value="NZ_FOMW01000011.1"/>
</dbReference>
<dbReference type="InterPro" id="IPR045851">
    <property type="entry name" value="AMP-bd_C_sf"/>
</dbReference>
<accession>A0A1I2E3R4</accession>
<gene>
    <name evidence="4" type="ORF">SAMN04488523_111103</name>
</gene>